<evidence type="ECO:0000313" key="1">
    <source>
        <dbReference type="EMBL" id="CAI8597128.1"/>
    </source>
</evidence>
<keyword evidence="2" id="KW-1185">Reference proteome</keyword>
<sequence length="168" mass="19488">MIEALMNYGPTKVLEGSYRNIISSTILRNMRLILKKEVVQLAHPLKVRNTIITFIDDFPYISKHNNPEVIHEYIKTALEEAGVVLTKDNIPKGPKDSMLKVPRKRKQAGFVTMKEVQKPLKKMVTLQKGVQKEVQEVASIIVLMPTNTMIRSIPWKTTSYFWLRRRRN</sequence>
<name>A0AAV0ZHW8_VICFA</name>
<gene>
    <name evidence="1" type="ORF">VFH_II066920</name>
</gene>
<proteinExistence type="predicted"/>
<dbReference type="Proteomes" id="UP001157006">
    <property type="component" value="Chromosome 2"/>
</dbReference>
<dbReference type="AlphaFoldDB" id="A0AAV0ZHW8"/>
<dbReference type="EMBL" id="OX451737">
    <property type="protein sequence ID" value="CAI8597128.1"/>
    <property type="molecule type" value="Genomic_DNA"/>
</dbReference>
<organism evidence="1 2">
    <name type="scientific">Vicia faba</name>
    <name type="common">Broad bean</name>
    <name type="synonym">Faba vulgaris</name>
    <dbReference type="NCBI Taxonomy" id="3906"/>
    <lineage>
        <taxon>Eukaryota</taxon>
        <taxon>Viridiplantae</taxon>
        <taxon>Streptophyta</taxon>
        <taxon>Embryophyta</taxon>
        <taxon>Tracheophyta</taxon>
        <taxon>Spermatophyta</taxon>
        <taxon>Magnoliopsida</taxon>
        <taxon>eudicotyledons</taxon>
        <taxon>Gunneridae</taxon>
        <taxon>Pentapetalae</taxon>
        <taxon>rosids</taxon>
        <taxon>fabids</taxon>
        <taxon>Fabales</taxon>
        <taxon>Fabaceae</taxon>
        <taxon>Papilionoideae</taxon>
        <taxon>50 kb inversion clade</taxon>
        <taxon>NPAAA clade</taxon>
        <taxon>Hologalegina</taxon>
        <taxon>IRL clade</taxon>
        <taxon>Fabeae</taxon>
        <taxon>Vicia</taxon>
    </lineage>
</organism>
<evidence type="ECO:0008006" key="3">
    <source>
        <dbReference type="Google" id="ProtNLM"/>
    </source>
</evidence>
<protein>
    <recommendedName>
        <fullName evidence="3">Reverse transcriptase domain-containing protein</fullName>
    </recommendedName>
</protein>
<reference evidence="1 2" key="1">
    <citation type="submission" date="2023-01" db="EMBL/GenBank/DDBJ databases">
        <authorList>
            <person name="Kreplak J."/>
        </authorList>
    </citation>
    <scope>NUCLEOTIDE SEQUENCE [LARGE SCALE GENOMIC DNA]</scope>
</reference>
<accession>A0AAV0ZHW8</accession>
<evidence type="ECO:0000313" key="2">
    <source>
        <dbReference type="Proteomes" id="UP001157006"/>
    </source>
</evidence>